<sequence length="60" mass="6823">MSTFNKLNTFNPDMDKNWICPCFKQLETSTIRKQPPSHTLIELRPVGQIVIETVDQSCAG</sequence>
<proteinExistence type="predicted"/>
<evidence type="ECO:0000313" key="1">
    <source>
        <dbReference type="EMBL" id="AUH64132.1"/>
    </source>
</evidence>
<dbReference type="EMBL" id="CP025430">
    <property type="protein sequence ID" value="AUH64132.1"/>
    <property type="molecule type" value="Genomic_DNA"/>
</dbReference>
<keyword evidence="2" id="KW-1185">Reference proteome</keyword>
<gene>
    <name evidence="1" type="ORF">CX676_08160</name>
</gene>
<organism evidence="1 2">
    <name type="scientific">Paracoccus zhejiangensis</name>
    <dbReference type="NCBI Taxonomy" id="1077935"/>
    <lineage>
        <taxon>Bacteria</taxon>
        <taxon>Pseudomonadati</taxon>
        <taxon>Pseudomonadota</taxon>
        <taxon>Alphaproteobacteria</taxon>
        <taxon>Rhodobacterales</taxon>
        <taxon>Paracoccaceae</taxon>
        <taxon>Paracoccus</taxon>
    </lineage>
</organism>
<evidence type="ECO:0000313" key="2">
    <source>
        <dbReference type="Proteomes" id="UP000234530"/>
    </source>
</evidence>
<accession>A0A2H5EXV3</accession>
<dbReference type="Proteomes" id="UP000234530">
    <property type="component" value="Chromosome"/>
</dbReference>
<name>A0A2H5EXV3_9RHOB</name>
<protein>
    <submittedName>
        <fullName evidence="1">Uncharacterized protein</fullName>
    </submittedName>
</protein>
<reference evidence="1 2" key="1">
    <citation type="journal article" date="2013" name="Antonie Van Leeuwenhoek">
        <title>Paracoccus zhejiangensis sp. nov., isolated from activated sludge in wastewater-treatment system.</title>
        <authorList>
            <person name="Wu Z.G."/>
            <person name="Zhang D.F."/>
            <person name="Liu Y.L."/>
            <person name="Wang F."/>
            <person name="Jiang X."/>
            <person name="Li C."/>
            <person name="Li S.P."/>
            <person name="Hong Q."/>
            <person name="Li W.J."/>
        </authorList>
    </citation>
    <scope>NUCLEOTIDE SEQUENCE [LARGE SCALE GENOMIC DNA]</scope>
    <source>
        <strain evidence="1 2">J6</strain>
    </source>
</reference>
<dbReference type="KEGG" id="pzh:CX676_08160"/>
<dbReference type="AlphaFoldDB" id="A0A2H5EXV3"/>